<feature type="region of interest" description="Disordered" evidence="1">
    <location>
        <begin position="87"/>
        <end position="118"/>
    </location>
</feature>
<dbReference type="AlphaFoldDB" id="A0A2I0J412"/>
<evidence type="ECO:0000256" key="1">
    <source>
        <dbReference type="SAM" id="MobiDB-lite"/>
    </source>
</evidence>
<evidence type="ECO:0000313" key="2">
    <source>
        <dbReference type="EMBL" id="PKI50964.1"/>
    </source>
</evidence>
<dbReference type="Proteomes" id="UP000233551">
    <property type="component" value="Unassembled WGS sequence"/>
</dbReference>
<comment type="caution">
    <text evidence="2">The sequence shown here is derived from an EMBL/GenBank/DDBJ whole genome shotgun (WGS) entry which is preliminary data.</text>
</comment>
<evidence type="ECO:0000313" key="3">
    <source>
        <dbReference type="Proteomes" id="UP000233551"/>
    </source>
</evidence>
<proteinExistence type="predicted"/>
<dbReference type="EMBL" id="PGOL01002071">
    <property type="protein sequence ID" value="PKI50964.1"/>
    <property type="molecule type" value="Genomic_DNA"/>
</dbReference>
<name>A0A2I0J412_PUNGR</name>
<organism evidence="2 3">
    <name type="scientific">Punica granatum</name>
    <name type="common">Pomegranate</name>
    <dbReference type="NCBI Taxonomy" id="22663"/>
    <lineage>
        <taxon>Eukaryota</taxon>
        <taxon>Viridiplantae</taxon>
        <taxon>Streptophyta</taxon>
        <taxon>Embryophyta</taxon>
        <taxon>Tracheophyta</taxon>
        <taxon>Spermatophyta</taxon>
        <taxon>Magnoliopsida</taxon>
        <taxon>eudicotyledons</taxon>
        <taxon>Gunneridae</taxon>
        <taxon>Pentapetalae</taxon>
        <taxon>rosids</taxon>
        <taxon>malvids</taxon>
        <taxon>Myrtales</taxon>
        <taxon>Lythraceae</taxon>
        <taxon>Punica</taxon>
    </lineage>
</organism>
<keyword evidence="3" id="KW-1185">Reference proteome</keyword>
<dbReference type="STRING" id="22663.A0A2I0J412"/>
<gene>
    <name evidence="2" type="ORF">CRG98_028694</name>
</gene>
<feature type="compositionally biased region" description="Polar residues" evidence="1">
    <location>
        <begin position="87"/>
        <end position="96"/>
    </location>
</feature>
<sequence>MLLTNTRKRKFPMDEQVISFSEVDAEHVSRPHDDALVIAMRVVGYNMKRILVDNKSSDDILFFNAFRHMLFKLEDLSPTHSPLWVSQRTSRSQWGLSPSRRPSKANGERDFSNNSHVPTRVVRPRTQVVIHAVEAMSKAQPLDRQLAFVRSFGFRPSAHIKTKPRANEKAQAPHQDQLNRVGTTLMRRDAACQG</sequence>
<reference evidence="2 3" key="1">
    <citation type="submission" date="2017-11" db="EMBL/GenBank/DDBJ databases">
        <title>De-novo sequencing of pomegranate (Punica granatum L.) genome.</title>
        <authorList>
            <person name="Akparov Z."/>
            <person name="Amiraslanov A."/>
            <person name="Hajiyeva S."/>
            <person name="Abbasov M."/>
            <person name="Kaur K."/>
            <person name="Hamwieh A."/>
            <person name="Solovyev V."/>
            <person name="Salamov A."/>
            <person name="Braich B."/>
            <person name="Kosarev P."/>
            <person name="Mahmoud A."/>
            <person name="Hajiyev E."/>
            <person name="Babayeva S."/>
            <person name="Izzatullayeva V."/>
            <person name="Mammadov A."/>
            <person name="Mammadov A."/>
            <person name="Sharifova S."/>
            <person name="Ojaghi J."/>
            <person name="Eynullazada K."/>
            <person name="Bayramov B."/>
            <person name="Abdulazimova A."/>
            <person name="Shahmuradov I."/>
        </authorList>
    </citation>
    <scope>NUCLEOTIDE SEQUENCE [LARGE SCALE GENOMIC DNA]</scope>
    <source>
        <strain evidence="3">cv. AG2017</strain>
        <tissue evidence="2">Leaf</tissue>
    </source>
</reference>
<accession>A0A2I0J412</accession>
<protein>
    <submittedName>
        <fullName evidence="2">Uncharacterized protein</fullName>
    </submittedName>
</protein>